<name>A0A3L6FIB8_MAIZE</name>
<protein>
    <recommendedName>
        <fullName evidence="5">Probable magnesium transporter</fullName>
    </recommendedName>
</protein>
<evidence type="ECO:0000256" key="4">
    <source>
        <dbReference type="ARBA" id="ARBA00023136"/>
    </source>
</evidence>
<proteinExistence type="inferred from homology"/>
<feature type="transmembrane region" description="Helical" evidence="5">
    <location>
        <begin position="100"/>
        <end position="119"/>
    </location>
</feature>
<comment type="similarity">
    <text evidence="5">Belongs to the NIPA (TC 2.A.7) family.</text>
</comment>
<comment type="subcellular location">
    <subcellularLocation>
        <location evidence="5">Cell membrane</location>
        <topology evidence="5">Multi-pass membrane protein</topology>
    </subcellularLocation>
    <subcellularLocation>
        <location evidence="5">Early endosome</location>
    </subcellularLocation>
    <subcellularLocation>
        <location evidence="1">Membrane</location>
        <topology evidence="1">Multi-pass membrane protein</topology>
    </subcellularLocation>
</comment>
<feature type="non-terminal residue" evidence="6">
    <location>
        <position position="1"/>
    </location>
</feature>
<feature type="transmembrane region" description="Helical" evidence="5">
    <location>
        <begin position="6"/>
        <end position="24"/>
    </location>
</feature>
<dbReference type="AlphaFoldDB" id="A0A3L6FIB8"/>
<accession>A0A3L6FIB8</accession>
<dbReference type="Pfam" id="PF05653">
    <property type="entry name" value="Mg_trans_NIPA"/>
    <property type="match status" value="1"/>
</dbReference>
<dbReference type="GO" id="GO:0015095">
    <property type="term" value="F:magnesium ion transmembrane transporter activity"/>
    <property type="evidence" value="ECO:0007669"/>
    <property type="project" value="UniProtKB-UniRule"/>
</dbReference>
<sequence length="131" mass="14867">KYWSKIVSFFIYVFIFFLLTCIVFKLHCLHICAGCTRDSTWGVKHNRKVNFLTISYHKLVPHFHSHTGSCNLLCLTEFFLLELGSSVLAHFVLKERLEKLGVLGCVSCIVGSVVVVMHAPGEHMPNSVKEI</sequence>
<evidence type="ECO:0000256" key="2">
    <source>
        <dbReference type="ARBA" id="ARBA00022692"/>
    </source>
</evidence>
<evidence type="ECO:0000313" key="6">
    <source>
        <dbReference type="EMBL" id="PWZ32558.1"/>
    </source>
</evidence>
<keyword evidence="5" id="KW-0967">Endosome</keyword>
<reference evidence="6 7" key="1">
    <citation type="journal article" date="2018" name="Nat. Genet.">
        <title>Extensive intraspecific gene order and gene structural variations between Mo17 and other maize genomes.</title>
        <authorList>
            <person name="Sun S."/>
            <person name="Zhou Y."/>
            <person name="Chen J."/>
            <person name="Shi J."/>
            <person name="Zhao H."/>
            <person name="Zhao H."/>
            <person name="Song W."/>
            <person name="Zhang M."/>
            <person name="Cui Y."/>
            <person name="Dong X."/>
            <person name="Liu H."/>
            <person name="Ma X."/>
            <person name="Jiao Y."/>
            <person name="Wang B."/>
            <person name="Wei X."/>
            <person name="Stein J.C."/>
            <person name="Glaubitz J.C."/>
            <person name="Lu F."/>
            <person name="Yu G."/>
            <person name="Liang C."/>
            <person name="Fengler K."/>
            <person name="Li B."/>
            <person name="Rafalski A."/>
            <person name="Schnable P.S."/>
            <person name="Ware D.H."/>
            <person name="Buckler E.S."/>
            <person name="Lai J."/>
        </authorList>
    </citation>
    <scope>NUCLEOTIDE SEQUENCE [LARGE SCALE GENOMIC DNA]</scope>
    <source>
        <strain evidence="7">cv. Missouri 17</strain>
        <tissue evidence="6">Seedling</tissue>
    </source>
</reference>
<dbReference type="PANTHER" id="PTHR12570:SF11">
    <property type="entry name" value="MAGNESIUM TRANSPORTER NIPA6-RELATED"/>
    <property type="match status" value="1"/>
</dbReference>
<evidence type="ECO:0000256" key="5">
    <source>
        <dbReference type="RuleBase" id="RU363078"/>
    </source>
</evidence>
<dbReference type="Proteomes" id="UP000251960">
    <property type="component" value="Chromosome 3"/>
</dbReference>
<keyword evidence="3 5" id="KW-1133">Transmembrane helix</keyword>
<comment type="caution">
    <text evidence="5">Lacks conserved residue(s) required for the propagation of feature annotation.</text>
</comment>
<dbReference type="InterPro" id="IPR008521">
    <property type="entry name" value="Mg_trans_NIPA"/>
</dbReference>
<dbReference type="EMBL" id="NCVQ01000004">
    <property type="protein sequence ID" value="PWZ32558.1"/>
    <property type="molecule type" value="Genomic_DNA"/>
</dbReference>
<dbReference type="PANTHER" id="PTHR12570">
    <property type="match status" value="1"/>
</dbReference>
<organism evidence="6 7">
    <name type="scientific">Zea mays</name>
    <name type="common">Maize</name>
    <dbReference type="NCBI Taxonomy" id="4577"/>
    <lineage>
        <taxon>Eukaryota</taxon>
        <taxon>Viridiplantae</taxon>
        <taxon>Streptophyta</taxon>
        <taxon>Embryophyta</taxon>
        <taxon>Tracheophyta</taxon>
        <taxon>Spermatophyta</taxon>
        <taxon>Magnoliopsida</taxon>
        <taxon>Liliopsida</taxon>
        <taxon>Poales</taxon>
        <taxon>Poaceae</taxon>
        <taxon>PACMAD clade</taxon>
        <taxon>Panicoideae</taxon>
        <taxon>Andropogonodae</taxon>
        <taxon>Andropogoneae</taxon>
        <taxon>Tripsacinae</taxon>
        <taxon>Zea</taxon>
    </lineage>
</organism>
<comment type="subunit">
    <text evidence="5">Homodimer.</text>
</comment>
<evidence type="ECO:0000256" key="1">
    <source>
        <dbReference type="ARBA" id="ARBA00004141"/>
    </source>
</evidence>
<evidence type="ECO:0000256" key="3">
    <source>
        <dbReference type="ARBA" id="ARBA00022989"/>
    </source>
</evidence>
<keyword evidence="4 5" id="KW-0472">Membrane</keyword>
<keyword evidence="5" id="KW-0406">Ion transport</keyword>
<keyword evidence="5" id="KW-0813">Transport</keyword>
<dbReference type="GO" id="GO:0005886">
    <property type="term" value="C:plasma membrane"/>
    <property type="evidence" value="ECO:0007669"/>
    <property type="project" value="UniProtKB-SubCell"/>
</dbReference>
<evidence type="ECO:0000313" key="7">
    <source>
        <dbReference type="Proteomes" id="UP000251960"/>
    </source>
</evidence>
<comment type="caution">
    <text evidence="6">The sequence shown here is derived from an EMBL/GenBank/DDBJ whole genome shotgun (WGS) entry which is preliminary data.</text>
</comment>
<comment type="function">
    <text evidence="5">Acts as a Mg(2+) transporter. Can also transport other divalent cations such as Fe(2+), Sr(2+), Ba(2+), Mn(2+) and Co(2+) but to a much less extent than Mg(2+).</text>
</comment>
<dbReference type="GO" id="GO:0005769">
    <property type="term" value="C:early endosome"/>
    <property type="evidence" value="ECO:0007669"/>
    <property type="project" value="UniProtKB-SubCell"/>
</dbReference>
<keyword evidence="5" id="KW-0460">Magnesium</keyword>
<keyword evidence="5" id="KW-1003">Cell membrane</keyword>
<gene>
    <name evidence="6" type="ORF">Zm00014a_026025</name>
</gene>
<keyword evidence="2 5" id="KW-0812">Transmembrane</keyword>